<keyword evidence="3 7" id="KW-0418">Kinase</keyword>
<dbReference type="RefSeq" id="WP_072723905.1">
    <property type="nucleotide sequence ID" value="NZ_FQXH01000007.1"/>
</dbReference>
<evidence type="ECO:0000313" key="7">
    <source>
        <dbReference type="EMBL" id="SHH09551.1"/>
    </source>
</evidence>
<dbReference type="SUPFAM" id="SSF63999">
    <property type="entry name" value="Thiamin pyrophosphokinase, catalytic domain"/>
    <property type="match status" value="1"/>
</dbReference>
<evidence type="ECO:0000313" key="8">
    <source>
        <dbReference type="Proteomes" id="UP000242520"/>
    </source>
</evidence>
<dbReference type="SUPFAM" id="SSF63862">
    <property type="entry name" value="Thiamin pyrophosphokinase, substrate-binding domain"/>
    <property type="match status" value="1"/>
</dbReference>
<keyword evidence="4" id="KW-0067">ATP-binding</keyword>
<sequence length="211" mass="23771">MKVAIISNGDIKDYDFHKNIVKKYDYIICADGASNHAYKMGIIPNMILGDLDSINEEVKKYFMNKKVKFNTFPSKKNKTDTEICIDYALNLGAKEVVLLGVIGSRMDHSLANINILYYLIKQGIKASIVNENNEIHITDNEIEVTGKQGDIISIIPLYNDVEGVTLKGLEYPLDNFYLKFSSSRGISNVMMGDRCKISLKKGYLLVIKSKD</sequence>
<dbReference type="InterPro" id="IPR007373">
    <property type="entry name" value="Thiamin_PyroPKinase_B1-bd"/>
</dbReference>
<dbReference type="GO" id="GO:0006772">
    <property type="term" value="P:thiamine metabolic process"/>
    <property type="evidence" value="ECO:0007669"/>
    <property type="project" value="UniProtKB-UniRule"/>
</dbReference>
<dbReference type="PANTHER" id="PTHR41299">
    <property type="entry name" value="THIAMINE PYROPHOSPHOKINASE"/>
    <property type="match status" value="1"/>
</dbReference>
<dbReference type="SMART" id="SM00983">
    <property type="entry name" value="TPK_B1_binding"/>
    <property type="match status" value="1"/>
</dbReference>
<proteinExistence type="predicted"/>
<dbReference type="InterPro" id="IPR007371">
    <property type="entry name" value="TPK_catalytic"/>
</dbReference>
<dbReference type="GO" id="GO:0030975">
    <property type="term" value="F:thiamine binding"/>
    <property type="evidence" value="ECO:0007669"/>
    <property type="project" value="InterPro"/>
</dbReference>
<dbReference type="InterPro" id="IPR036371">
    <property type="entry name" value="TPK_B1-bd_sf"/>
</dbReference>
<keyword evidence="1" id="KW-0808">Transferase</keyword>
<dbReference type="CDD" id="cd07995">
    <property type="entry name" value="TPK"/>
    <property type="match status" value="1"/>
</dbReference>
<dbReference type="Pfam" id="PF04265">
    <property type="entry name" value="TPK_B1_binding"/>
    <property type="match status" value="1"/>
</dbReference>
<keyword evidence="8" id="KW-1185">Reference proteome</keyword>
<gene>
    <name evidence="7" type="ORF">SAMN02744040_00822</name>
</gene>
<dbReference type="InterPro" id="IPR036759">
    <property type="entry name" value="TPK_catalytic_sf"/>
</dbReference>
<dbReference type="OrthoDB" id="9804377at2"/>
<dbReference type="GO" id="GO:0009229">
    <property type="term" value="P:thiamine diphosphate biosynthetic process"/>
    <property type="evidence" value="ECO:0007669"/>
    <property type="project" value="InterPro"/>
</dbReference>
<dbReference type="InterPro" id="IPR006282">
    <property type="entry name" value="Thi_PPkinase"/>
</dbReference>
<protein>
    <recommendedName>
        <fullName evidence="5">Thiamine diphosphokinase</fullName>
        <ecNumber evidence="5">2.7.6.2</ecNumber>
    </recommendedName>
</protein>
<organism evidence="7 8">
    <name type="scientific">Tepidibacter thalassicus DSM 15285</name>
    <dbReference type="NCBI Taxonomy" id="1123350"/>
    <lineage>
        <taxon>Bacteria</taxon>
        <taxon>Bacillati</taxon>
        <taxon>Bacillota</taxon>
        <taxon>Clostridia</taxon>
        <taxon>Peptostreptococcales</taxon>
        <taxon>Peptostreptococcaceae</taxon>
        <taxon>Tepidibacter</taxon>
    </lineage>
</organism>
<dbReference type="Proteomes" id="UP000242520">
    <property type="component" value="Unassembled WGS sequence"/>
</dbReference>
<dbReference type="Pfam" id="PF04263">
    <property type="entry name" value="TPK_catalytic"/>
    <property type="match status" value="1"/>
</dbReference>
<dbReference type="GO" id="GO:0005524">
    <property type="term" value="F:ATP binding"/>
    <property type="evidence" value="ECO:0007669"/>
    <property type="project" value="UniProtKB-KW"/>
</dbReference>
<dbReference type="GO" id="GO:0004788">
    <property type="term" value="F:thiamine diphosphokinase activity"/>
    <property type="evidence" value="ECO:0007669"/>
    <property type="project" value="UniProtKB-UniRule"/>
</dbReference>
<evidence type="ECO:0000256" key="2">
    <source>
        <dbReference type="ARBA" id="ARBA00022741"/>
    </source>
</evidence>
<dbReference type="EC" id="2.7.6.2" evidence="5"/>
<keyword evidence="2" id="KW-0547">Nucleotide-binding</keyword>
<dbReference type="EMBL" id="FQXH01000007">
    <property type="protein sequence ID" value="SHH09551.1"/>
    <property type="molecule type" value="Genomic_DNA"/>
</dbReference>
<evidence type="ECO:0000256" key="5">
    <source>
        <dbReference type="NCBIfam" id="TIGR01378"/>
    </source>
</evidence>
<dbReference type="GO" id="GO:0016301">
    <property type="term" value="F:kinase activity"/>
    <property type="evidence" value="ECO:0007669"/>
    <property type="project" value="UniProtKB-KW"/>
</dbReference>
<accession>A0A1M5Q701</accession>
<dbReference type="AlphaFoldDB" id="A0A1M5Q701"/>
<evidence type="ECO:0000256" key="3">
    <source>
        <dbReference type="ARBA" id="ARBA00022777"/>
    </source>
</evidence>
<dbReference type="InterPro" id="IPR053149">
    <property type="entry name" value="TPK"/>
</dbReference>
<dbReference type="Gene3D" id="3.40.50.10240">
    <property type="entry name" value="Thiamin pyrophosphokinase, catalytic domain"/>
    <property type="match status" value="1"/>
</dbReference>
<dbReference type="PANTHER" id="PTHR41299:SF1">
    <property type="entry name" value="THIAMINE PYROPHOSPHOKINASE"/>
    <property type="match status" value="1"/>
</dbReference>
<evidence type="ECO:0000259" key="6">
    <source>
        <dbReference type="SMART" id="SM00983"/>
    </source>
</evidence>
<name>A0A1M5Q701_9FIRM</name>
<dbReference type="STRING" id="1123350.SAMN02744040_00822"/>
<feature type="domain" description="Thiamin pyrophosphokinase thiamin-binding" evidence="6">
    <location>
        <begin position="146"/>
        <end position="205"/>
    </location>
</feature>
<dbReference type="NCBIfam" id="TIGR01378">
    <property type="entry name" value="thi_PPkinase"/>
    <property type="match status" value="1"/>
</dbReference>
<evidence type="ECO:0000256" key="4">
    <source>
        <dbReference type="ARBA" id="ARBA00022840"/>
    </source>
</evidence>
<reference evidence="8" key="1">
    <citation type="submission" date="2016-11" db="EMBL/GenBank/DDBJ databases">
        <authorList>
            <person name="Varghese N."/>
            <person name="Submissions S."/>
        </authorList>
    </citation>
    <scope>NUCLEOTIDE SEQUENCE [LARGE SCALE GENOMIC DNA]</scope>
    <source>
        <strain evidence="8">DSM 15285</strain>
    </source>
</reference>
<evidence type="ECO:0000256" key="1">
    <source>
        <dbReference type="ARBA" id="ARBA00022679"/>
    </source>
</evidence>